<name>A0A9N7UUV2_PLEPL</name>
<organism evidence="2 3">
    <name type="scientific">Pleuronectes platessa</name>
    <name type="common">European plaice</name>
    <dbReference type="NCBI Taxonomy" id="8262"/>
    <lineage>
        <taxon>Eukaryota</taxon>
        <taxon>Metazoa</taxon>
        <taxon>Chordata</taxon>
        <taxon>Craniata</taxon>
        <taxon>Vertebrata</taxon>
        <taxon>Euteleostomi</taxon>
        <taxon>Actinopterygii</taxon>
        <taxon>Neopterygii</taxon>
        <taxon>Teleostei</taxon>
        <taxon>Neoteleostei</taxon>
        <taxon>Acanthomorphata</taxon>
        <taxon>Carangaria</taxon>
        <taxon>Pleuronectiformes</taxon>
        <taxon>Pleuronectoidei</taxon>
        <taxon>Pleuronectidae</taxon>
        <taxon>Pleuronectes</taxon>
    </lineage>
</organism>
<gene>
    <name evidence="2" type="ORF">PLEPLA_LOCUS24745</name>
</gene>
<feature type="region of interest" description="Disordered" evidence="1">
    <location>
        <begin position="74"/>
        <end position="151"/>
    </location>
</feature>
<feature type="compositionally biased region" description="Polar residues" evidence="1">
    <location>
        <begin position="109"/>
        <end position="119"/>
    </location>
</feature>
<evidence type="ECO:0000256" key="1">
    <source>
        <dbReference type="SAM" id="MobiDB-lite"/>
    </source>
</evidence>
<proteinExistence type="predicted"/>
<feature type="region of interest" description="Disordered" evidence="1">
    <location>
        <begin position="12"/>
        <end position="55"/>
    </location>
</feature>
<dbReference type="EMBL" id="CADEAL010001928">
    <property type="protein sequence ID" value="CAB1436712.1"/>
    <property type="molecule type" value="Genomic_DNA"/>
</dbReference>
<evidence type="ECO:0000313" key="2">
    <source>
        <dbReference type="EMBL" id="CAB1436712.1"/>
    </source>
</evidence>
<feature type="compositionally biased region" description="Polar residues" evidence="1">
    <location>
        <begin position="80"/>
        <end position="92"/>
    </location>
</feature>
<keyword evidence="3" id="KW-1185">Reference proteome</keyword>
<feature type="compositionally biased region" description="Polar residues" evidence="1">
    <location>
        <begin position="16"/>
        <end position="46"/>
    </location>
</feature>
<protein>
    <submittedName>
        <fullName evidence="2">Uncharacterized protein</fullName>
    </submittedName>
</protein>
<evidence type="ECO:0000313" key="3">
    <source>
        <dbReference type="Proteomes" id="UP001153269"/>
    </source>
</evidence>
<dbReference type="AlphaFoldDB" id="A0A9N7UUV2"/>
<reference evidence="2" key="1">
    <citation type="submission" date="2020-03" db="EMBL/GenBank/DDBJ databases">
        <authorList>
            <person name="Weist P."/>
        </authorList>
    </citation>
    <scope>NUCLEOTIDE SEQUENCE</scope>
</reference>
<comment type="caution">
    <text evidence="2">The sequence shown here is derived from an EMBL/GenBank/DDBJ whole genome shotgun (WGS) entry which is preliminary data.</text>
</comment>
<dbReference type="Proteomes" id="UP001153269">
    <property type="component" value="Unassembled WGS sequence"/>
</dbReference>
<sequence length="151" mass="16184">MFRAVLRRLEEALGPSVQQHTPTHSLPSAAQTQTSKPAQTLQNTHNASPAPPARPALLCQVAAPSSALEEKMTCEDGKCSTASSAEENSGTRQLAPWHAITSDPLITENPCSNGNNLSSPARLEQDLSKQAHGGVRTSDRQRGRQPATRRQ</sequence>
<accession>A0A9N7UUV2</accession>